<keyword evidence="9" id="KW-0547">Nucleotide-binding</keyword>
<evidence type="ECO:0000256" key="18">
    <source>
        <dbReference type="SAM" id="MobiDB-lite"/>
    </source>
</evidence>
<feature type="compositionally biased region" description="Basic and acidic residues" evidence="18">
    <location>
        <begin position="658"/>
        <end position="671"/>
    </location>
</feature>
<keyword evidence="14" id="KW-1133">Transmembrane helix</keyword>
<dbReference type="Proteomes" id="UP000275408">
    <property type="component" value="Unassembled WGS sequence"/>
</dbReference>
<dbReference type="Gene3D" id="3.40.50.300">
    <property type="entry name" value="P-loop containing nucleotide triphosphate hydrolases"/>
    <property type="match status" value="2"/>
</dbReference>
<evidence type="ECO:0000256" key="3">
    <source>
        <dbReference type="ARBA" id="ARBA00008535"/>
    </source>
</evidence>
<dbReference type="STRING" id="46731.A0A3M6U9A7"/>
<keyword evidence="8" id="KW-0479">Metal-binding</keyword>
<feature type="compositionally biased region" description="Polar residues" evidence="18">
    <location>
        <begin position="638"/>
        <end position="652"/>
    </location>
</feature>
<protein>
    <recommendedName>
        <fullName evidence="19">AIG1-type G domain-containing protein</fullName>
    </recommendedName>
</protein>
<evidence type="ECO:0000259" key="19">
    <source>
        <dbReference type="PROSITE" id="PS51720"/>
    </source>
</evidence>
<dbReference type="GO" id="GO:0016787">
    <property type="term" value="F:hydrolase activity"/>
    <property type="evidence" value="ECO:0007669"/>
    <property type="project" value="UniProtKB-KW"/>
</dbReference>
<evidence type="ECO:0000256" key="17">
    <source>
        <dbReference type="ARBA" id="ARBA00024013"/>
    </source>
</evidence>
<feature type="region of interest" description="Disordered" evidence="18">
    <location>
        <begin position="341"/>
        <end position="362"/>
    </location>
</feature>
<evidence type="ECO:0000256" key="5">
    <source>
        <dbReference type="ARBA" id="ARBA00022528"/>
    </source>
</evidence>
<evidence type="ECO:0000256" key="9">
    <source>
        <dbReference type="ARBA" id="ARBA00022741"/>
    </source>
</evidence>
<organism evidence="20 21">
    <name type="scientific">Pocillopora damicornis</name>
    <name type="common">Cauliflower coral</name>
    <name type="synonym">Millepora damicornis</name>
    <dbReference type="NCBI Taxonomy" id="46731"/>
    <lineage>
        <taxon>Eukaryota</taxon>
        <taxon>Metazoa</taxon>
        <taxon>Cnidaria</taxon>
        <taxon>Anthozoa</taxon>
        <taxon>Hexacorallia</taxon>
        <taxon>Scleractinia</taxon>
        <taxon>Astrocoeniina</taxon>
        <taxon>Pocilloporidae</taxon>
        <taxon>Pocillopora</taxon>
    </lineage>
</organism>
<dbReference type="GO" id="GO:0005525">
    <property type="term" value="F:GTP binding"/>
    <property type="evidence" value="ECO:0007669"/>
    <property type="project" value="UniProtKB-KW"/>
</dbReference>
<evidence type="ECO:0000256" key="6">
    <source>
        <dbReference type="ARBA" id="ARBA00022640"/>
    </source>
</evidence>
<keyword evidence="13" id="KW-0653">Protein transport</keyword>
<dbReference type="EMBL" id="RCHS01001996">
    <property type="protein sequence ID" value="RMX50243.1"/>
    <property type="molecule type" value="Genomic_DNA"/>
</dbReference>
<dbReference type="PANTHER" id="PTHR10903">
    <property type="entry name" value="GTPASE, IMAP FAMILY MEMBER-RELATED"/>
    <property type="match status" value="1"/>
</dbReference>
<gene>
    <name evidence="20" type="ORF">pdam_00017198</name>
</gene>
<sequence>MNDKKSYTIEDVQRICVDRFKSRTSCSPQPSLEKFPTVSPQVYIVMAEKGALKRRSRTLAGKEEQQKLLCKRSLKYQLDHLMTFCFGNAIKILLIGKTGVGKSHLTNALIGEQLAEEGEDFDPKTAEATYEFSKNNVKITVLDTPGLADTKGNDKEYIKKIKEKKVEFDLILFCTEMNGTRFRNDDLETMKKLSTALGFQIWNHAVIVLTFADMVFASASQKLKGVSDKEVFGEKFQGLKKTFRQALIHNCGLPEEVAIKVPFVPTGDSMEPRLPDRNDWKTAFWVTVFKRISKVAKAAFLLSSADRLSFPHGSNFDEDDPESAAIRALNHTFHEVTLENHVDAHEESERRPEIPSEGERSEINVSSSIYLDEPSSQIIVQDILGVVTDSHDSTETTNRNTFVTPYNFSMNGVGVTIVDTPGLADGTGNEEVYLKKIKENVTGFDAFIFCTEMSNRRIRNDDIITIQKLTEAFGPQLWEHAVVALTFANEVHPPPSNSDVTEQEFFDDRLRKFKKKIQEVVLKVGVPEEVIIKVPFVPTGDLCERRLPSIENWIVCFWIATFKRLNRSAKPTFLLANIDRFNCVSERRGGLSSGISPPRPELMEGNQLQKQGFDHFHQSQRPWDDQNADVNRDCRVLNRSQSLNEQKRQTPPKTLPKQKSEENRSRNERGSGPDTPVGIDLDEASTDEIMMEIISDVGDEGSRVLGDFIRPGTDNFLSAVFGWFMAFLKKWLQKKPSIKNEAVEDEKAEEQEGN</sequence>
<keyword evidence="7" id="KW-0812">Transmembrane</keyword>
<dbReference type="PANTHER" id="PTHR10903:SF135">
    <property type="entry name" value="TRANSLOCASE OF CHLOROPLAST 120, CHLOROPLASTIC-RELATED"/>
    <property type="match status" value="1"/>
</dbReference>
<keyword evidence="11" id="KW-1002">Plastid outer membrane</keyword>
<keyword evidence="4" id="KW-0813">Transport</keyword>
<evidence type="ECO:0000256" key="7">
    <source>
        <dbReference type="ARBA" id="ARBA00022692"/>
    </source>
</evidence>
<dbReference type="InterPro" id="IPR006703">
    <property type="entry name" value="G_AIG1"/>
</dbReference>
<comment type="caution">
    <text evidence="20">The sequence shown here is derived from an EMBL/GenBank/DDBJ whole genome shotgun (WGS) entry which is preliminary data.</text>
</comment>
<evidence type="ECO:0000256" key="13">
    <source>
        <dbReference type="ARBA" id="ARBA00022927"/>
    </source>
</evidence>
<dbReference type="GO" id="GO:0016020">
    <property type="term" value="C:membrane"/>
    <property type="evidence" value="ECO:0007669"/>
    <property type="project" value="UniProtKB-SubCell"/>
</dbReference>
<keyword evidence="15" id="KW-0342">GTP-binding</keyword>
<comment type="similarity">
    <text evidence="3">Belongs to the TRAFAC class TrmE-Era-EngA-EngB-Septin-like GTPase superfamily. AIG1/Toc34/Toc159-like paraseptin GTPase family. IAN subfamily.</text>
</comment>
<evidence type="ECO:0000256" key="16">
    <source>
        <dbReference type="ARBA" id="ARBA00023136"/>
    </source>
</evidence>
<evidence type="ECO:0000256" key="14">
    <source>
        <dbReference type="ARBA" id="ARBA00022989"/>
    </source>
</evidence>
<evidence type="ECO:0000256" key="1">
    <source>
        <dbReference type="ARBA" id="ARBA00001946"/>
    </source>
</evidence>
<keyword evidence="10" id="KW-0378">Hydrolase</keyword>
<dbReference type="InterPro" id="IPR027417">
    <property type="entry name" value="P-loop_NTPase"/>
</dbReference>
<dbReference type="Pfam" id="PF04548">
    <property type="entry name" value="AIG1"/>
    <property type="match status" value="2"/>
</dbReference>
<dbReference type="InterPro" id="IPR045058">
    <property type="entry name" value="GIMA/IAN/Toc"/>
</dbReference>
<keyword evidence="12" id="KW-0460">Magnesium</keyword>
<dbReference type="PROSITE" id="PS51720">
    <property type="entry name" value="G_AIG1"/>
    <property type="match status" value="1"/>
</dbReference>
<dbReference type="SUPFAM" id="SSF52540">
    <property type="entry name" value="P-loop containing nucleoside triphosphate hydrolases"/>
    <property type="match status" value="2"/>
</dbReference>
<evidence type="ECO:0000256" key="8">
    <source>
        <dbReference type="ARBA" id="ARBA00022723"/>
    </source>
</evidence>
<evidence type="ECO:0000313" key="20">
    <source>
        <dbReference type="EMBL" id="RMX50243.1"/>
    </source>
</evidence>
<comment type="subcellular location">
    <subcellularLocation>
        <location evidence="2">Membrane</location>
        <topology evidence="2">Single-pass membrane protein</topology>
    </subcellularLocation>
    <subcellularLocation>
        <location evidence="17">Plastid</location>
        <location evidence="17">Chloroplast outer membrane</location>
    </subcellularLocation>
</comment>
<reference evidence="20 21" key="1">
    <citation type="journal article" date="2018" name="Sci. Rep.">
        <title>Comparative analysis of the Pocillopora damicornis genome highlights role of immune system in coral evolution.</title>
        <authorList>
            <person name="Cunning R."/>
            <person name="Bay R.A."/>
            <person name="Gillette P."/>
            <person name="Baker A.C."/>
            <person name="Traylor-Knowles N."/>
        </authorList>
    </citation>
    <scope>NUCLEOTIDE SEQUENCE [LARGE SCALE GENOMIC DNA]</scope>
    <source>
        <strain evidence="20">RSMAS</strain>
        <tissue evidence="20">Whole animal</tissue>
    </source>
</reference>
<evidence type="ECO:0000256" key="2">
    <source>
        <dbReference type="ARBA" id="ARBA00004167"/>
    </source>
</evidence>
<dbReference type="GO" id="GO:0015031">
    <property type="term" value="P:protein transport"/>
    <property type="evidence" value="ECO:0007669"/>
    <property type="project" value="UniProtKB-KW"/>
</dbReference>
<evidence type="ECO:0000256" key="11">
    <source>
        <dbReference type="ARBA" id="ARBA00022805"/>
    </source>
</evidence>
<keyword evidence="16" id="KW-0472">Membrane</keyword>
<dbReference type="OrthoDB" id="8954335at2759"/>
<keyword evidence="6" id="KW-0934">Plastid</keyword>
<evidence type="ECO:0000256" key="15">
    <source>
        <dbReference type="ARBA" id="ARBA00023134"/>
    </source>
</evidence>
<comment type="cofactor">
    <cofactor evidence="1">
        <name>Mg(2+)</name>
        <dbReference type="ChEBI" id="CHEBI:18420"/>
    </cofactor>
</comment>
<dbReference type="AlphaFoldDB" id="A0A3M6U9A7"/>
<accession>A0A3M6U9A7</accession>
<evidence type="ECO:0000256" key="4">
    <source>
        <dbReference type="ARBA" id="ARBA00022448"/>
    </source>
</evidence>
<name>A0A3M6U9A7_POCDA</name>
<keyword evidence="5" id="KW-0150">Chloroplast</keyword>
<dbReference type="GO" id="GO:0046872">
    <property type="term" value="F:metal ion binding"/>
    <property type="evidence" value="ECO:0007669"/>
    <property type="project" value="UniProtKB-KW"/>
</dbReference>
<keyword evidence="21" id="KW-1185">Reference proteome</keyword>
<feature type="domain" description="AIG1-type G" evidence="19">
    <location>
        <begin position="87"/>
        <end position="311"/>
    </location>
</feature>
<proteinExistence type="inferred from homology"/>
<evidence type="ECO:0000313" key="21">
    <source>
        <dbReference type="Proteomes" id="UP000275408"/>
    </source>
</evidence>
<evidence type="ECO:0000256" key="10">
    <source>
        <dbReference type="ARBA" id="ARBA00022801"/>
    </source>
</evidence>
<feature type="region of interest" description="Disordered" evidence="18">
    <location>
        <begin position="638"/>
        <end position="680"/>
    </location>
</feature>
<evidence type="ECO:0000256" key="12">
    <source>
        <dbReference type="ARBA" id="ARBA00022842"/>
    </source>
</evidence>